<evidence type="ECO:0000313" key="2">
    <source>
        <dbReference type="EMBL" id="KAF9331571.1"/>
    </source>
</evidence>
<accession>A0A9P5VM29</accession>
<dbReference type="AlphaFoldDB" id="A0A9P5VM29"/>
<comment type="caution">
    <text evidence="2">The sequence shown here is derived from an EMBL/GenBank/DDBJ whole genome shotgun (WGS) entry which is preliminary data.</text>
</comment>
<dbReference type="GO" id="GO:0009446">
    <property type="term" value="P:putrescine biosynthetic process"/>
    <property type="evidence" value="ECO:0007669"/>
    <property type="project" value="InterPro"/>
</dbReference>
<evidence type="ECO:0000256" key="1">
    <source>
        <dbReference type="ARBA" id="ARBA00022801"/>
    </source>
</evidence>
<evidence type="ECO:0000313" key="3">
    <source>
        <dbReference type="Proteomes" id="UP000696485"/>
    </source>
</evidence>
<dbReference type="GO" id="GO:0047632">
    <property type="term" value="F:agmatine deiminase activity"/>
    <property type="evidence" value="ECO:0007669"/>
    <property type="project" value="TreeGrafter"/>
</dbReference>
<protein>
    <recommendedName>
        <fullName evidence="4">Agmatine deiminase</fullName>
    </recommendedName>
</protein>
<gene>
    <name evidence="2" type="ORF">BG006_005566</name>
</gene>
<sequence length="324" mass="35752">MGQSPSHDVSGYRIAPEWEPHQSTIMSWPTGWEGLNYNVQSDIARVAQAVSKFEYVQVLVPPNHVSQAKEMLGKGIDIIPMQVNDLWARDTVPLFLNKGKDLVGVNYNFNGWGRKQPYKYDARVASNLFDYLDLPGFRSELVAEGGSIETDGDGTLLMTESSIINKNRNPGMSRDEIEKIFKSELGVQKVIWVKGVTGHDITDSHIDSLARFVAPGVVMVSRPAPAPANDKESQVWIKQYEQAMGLCKDIDLDCENGGLTSYVNFYIVNGGIVMPQFGDKAADRKAVEIVQKAFPNRKVVAVNIDYVAVGGGGIHCATHEIPRV</sequence>
<evidence type="ECO:0008006" key="4">
    <source>
        <dbReference type="Google" id="ProtNLM"/>
    </source>
</evidence>
<dbReference type="SUPFAM" id="SSF55909">
    <property type="entry name" value="Pentein"/>
    <property type="match status" value="1"/>
</dbReference>
<dbReference type="GO" id="GO:0004668">
    <property type="term" value="F:protein-arginine deiminase activity"/>
    <property type="evidence" value="ECO:0007669"/>
    <property type="project" value="InterPro"/>
</dbReference>
<dbReference type="InterPro" id="IPR007466">
    <property type="entry name" value="Peptidyl-Arg-deiminase_porph"/>
</dbReference>
<reference evidence="2" key="1">
    <citation type="journal article" date="2020" name="Fungal Divers.">
        <title>Resolving the Mortierellaceae phylogeny through synthesis of multi-gene phylogenetics and phylogenomics.</title>
        <authorList>
            <person name="Vandepol N."/>
            <person name="Liber J."/>
            <person name="Desiro A."/>
            <person name="Na H."/>
            <person name="Kennedy M."/>
            <person name="Barry K."/>
            <person name="Grigoriev I.V."/>
            <person name="Miller A.N."/>
            <person name="O'Donnell K."/>
            <person name="Stajich J.E."/>
            <person name="Bonito G."/>
        </authorList>
    </citation>
    <scope>NUCLEOTIDE SEQUENCE</scope>
    <source>
        <strain evidence="2">NVP1</strain>
    </source>
</reference>
<keyword evidence="3" id="KW-1185">Reference proteome</keyword>
<proteinExistence type="predicted"/>
<dbReference type="PANTHER" id="PTHR31377">
    <property type="entry name" value="AGMATINE DEIMINASE-RELATED"/>
    <property type="match status" value="1"/>
</dbReference>
<dbReference type="Pfam" id="PF04371">
    <property type="entry name" value="PAD_porph"/>
    <property type="match status" value="1"/>
</dbReference>
<dbReference type="EMBL" id="JAAAUY010000314">
    <property type="protein sequence ID" value="KAF9331571.1"/>
    <property type="molecule type" value="Genomic_DNA"/>
</dbReference>
<dbReference type="PANTHER" id="PTHR31377:SF0">
    <property type="entry name" value="AGMATINE DEIMINASE-RELATED"/>
    <property type="match status" value="1"/>
</dbReference>
<keyword evidence="1" id="KW-0378">Hydrolase</keyword>
<dbReference type="Gene3D" id="3.75.10.10">
    <property type="entry name" value="L-arginine/glycine Amidinotransferase, Chain A"/>
    <property type="match status" value="1"/>
</dbReference>
<dbReference type="Proteomes" id="UP000696485">
    <property type="component" value="Unassembled WGS sequence"/>
</dbReference>
<organism evidence="2 3">
    <name type="scientific">Podila minutissima</name>
    <dbReference type="NCBI Taxonomy" id="64525"/>
    <lineage>
        <taxon>Eukaryota</taxon>
        <taxon>Fungi</taxon>
        <taxon>Fungi incertae sedis</taxon>
        <taxon>Mucoromycota</taxon>
        <taxon>Mortierellomycotina</taxon>
        <taxon>Mortierellomycetes</taxon>
        <taxon>Mortierellales</taxon>
        <taxon>Mortierellaceae</taxon>
        <taxon>Podila</taxon>
    </lineage>
</organism>
<name>A0A9P5VM29_9FUNG</name>